<organism evidence="2 3">
    <name type="scientific">Myriangium duriaei CBS 260.36</name>
    <dbReference type="NCBI Taxonomy" id="1168546"/>
    <lineage>
        <taxon>Eukaryota</taxon>
        <taxon>Fungi</taxon>
        <taxon>Dikarya</taxon>
        <taxon>Ascomycota</taxon>
        <taxon>Pezizomycotina</taxon>
        <taxon>Dothideomycetes</taxon>
        <taxon>Dothideomycetidae</taxon>
        <taxon>Myriangiales</taxon>
        <taxon>Myriangiaceae</taxon>
        <taxon>Myriangium</taxon>
    </lineage>
</organism>
<dbReference type="Proteomes" id="UP000799439">
    <property type="component" value="Unassembled WGS sequence"/>
</dbReference>
<accession>A0A9P4JE32</accession>
<comment type="caution">
    <text evidence="2">The sequence shown here is derived from an EMBL/GenBank/DDBJ whole genome shotgun (WGS) entry which is preliminary data.</text>
</comment>
<dbReference type="AlphaFoldDB" id="A0A9P4JE32"/>
<dbReference type="Pfam" id="PF20150">
    <property type="entry name" value="2EXR"/>
    <property type="match status" value="1"/>
</dbReference>
<reference evidence="2" key="1">
    <citation type="journal article" date="2020" name="Stud. Mycol.">
        <title>101 Dothideomycetes genomes: a test case for predicting lifestyles and emergence of pathogens.</title>
        <authorList>
            <person name="Haridas S."/>
            <person name="Albert R."/>
            <person name="Binder M."/>
            <person name="Bloem J."/>
            <person name="Labutti K."/>
            <person name="Salamov A."/>
            <person name="Andreopoulos B."/>
            <person name="Baker S."/>
            <person name="Barry K."/>
            <person name="Bills G."/>
            <person name="Bluhm B."/>
            <person name="Cannon C."/>
            <person name="Castanera R."/>
            <person name="Culley D."/>
            <person name="Daum C."/>
            <person name="Ezra D."/>
            <person name="Gonzalez J."/>
            <person name="Henrissat B."/>
            <person name="Kuo A."/>
            <person name="Liang C."/>
            <person name="Lipzen A."/>
            <person name="Lutzoni F."/>
            <person name="Magnuson J."/>
            <person name="Mondo S."/>
            <person name="Nolan M."/>
            <person name="Ohm R."/>
            <person name="Pangilinan J."/>
            <person name="Park H.-J."/>
            <person name="Ramirez L."/>
            <person name="Alfaro M."/>
            <person name="Sun H."/>
            <person name="Tritt A."/>
            <person name="Yoshinaga Y."/>
            <person name="Zwiers L.-H."/>
            <person name="Turgeon B."/>
            <person name="Goodwin S."/>
            <person name="Spatafora J."/>
            <person name="Crous P."/>
            <person name="Grigoriev I."/>
        </authorList>
    </citation>
    <scope>NUCLEOTIDE SEQUENCE</scope>
    <source>
        <strain evidence="2">CBS 260.36</strain>
    </source>
</reference>
<proteinExistence type="predicted"/>
<name>A0A9P4JE32_9PEZI</name>
<evidence type="ECO:0000313" key="3">
    <source>
        <dbReference type="Proteomes" id="UP000799439"/>
    </source>
</evidence>
<evidence type="ECO:0000313" key="2">
    <source>
        <dbReference type="EMBL" id="KAF2157915.1"/>
    </source>
</evidence>
<feature type="domain" description="2EXR" evidence="1">
    <location>
        <begin position="25"/>
        <end position="142"/>
    </location>
</feature>
<keyword evidence="3" id="KW-1185">Reference proteome</keyword>
<protein>
    <recommendedName>
        <fullName evidence="1">2EXR domain-containing protein</fullName>
    </recommendedName>
</protein>
<dbReference type="InterPro" id="IPR045518">
    <property type="entry name" value="2EXR"/>
</dbReference>
<dbReference type="EMBL" id="ML996081">
    <property type="protein sequence ID" value="KAF2157915.1"/>
    <property type="molecule type" value="Genomic_DNA"/>
</dbReference>
<dbReference type="OrthoDB" id="3800252at2759"/>
<gene>
    <name evidence="2" type="ORF">K461DRAFT_274154</name>
</gene>
<evidence type="ECO:0000259" key="1">
    <source>
        <dbReference type="Pfam" id="PF20150"/>
    </source>
</evidence>
<sequence length="297" mass="34417">MSIFRRMLRSSSSSSPSQNAIRMTFPRFSELPTELRNQIWHDTLPDKIGSAAYFYNRNCWTVQCRTEADLDYDHSAADVSHHIIFREASLDPVCLDISMLNVNQEARDIAVAWVRQQGLRLESCRGNKNQLVAQCLFDRTRDAVYLAPDFWYHFGAEPQELLFSPQFDGRSVETHIYIQQIALPQSLLADKFSDLPELLDQCRHITTLFVVAGPQPKSRPGKAPERWELEPVHGGGFIWDVDQDCFVAEVKNNRVKDKELYELLDKIRWTITAEPQPRTFDKFFTIRPVHMVERGSR</sequence>